<dbReference type="Gene3D" id="3.40.350.10">
    <property type="entry name" value="Creatinase/prolidase N-terminal domain"/>
    <property type="match status" value="2"/>
</dbReference>
<keyword evidence="2" id="KW-0479">Metal-binding</keyword>
<dbReference type="InterPro" id="IPR036005">
    <property type="entry name" value="Creatinase/aminopeptidase-like"/>
</dbReference>
<dbReference type="Proteomes" id="UP001107558">
    <property type="component" value="Chromosome 3"/>
</dbReference>
<proteinExistence type="inferred from homology"/>
<organism evidence="8 9">
    <name type="scientific">Polypedilum vanderplanki</name>
    <name type="common">Sleeping chironomid midge</name>
    <dbReference type="NCBI Taxonomy" id="319348"/>
    <lineage>
        <taxon>Eukaryota</taxon>
        <taxon>Metazoa</taxon>
        <taxon>Ecdysozoa</taxon>
        <taxon>Arthropoda</taxon>
        <taxon>Hexapoda</taxon>
        <taxon>Insecta</taxon>
        <taxon>Pterygota</taxon>
        <taxon>Neoptera</taxon>
        <taxon>Endopterygota</taxon>
        <taxon>Diptera</taxon>
        <taxon>Nematocera</taxon>
        <taxon>Chironomoidea</taxon>
        <taxon>Chironomidae</taxon>
        <taxon>Chironominae</taxon>
        <taxon>Polypedilum</taxon>
        <taxon>Polypedilum</taxon>
    </lineage>
</organism>
<evidence type="ECO:0000256" key="1">
    <source>
        <dbReference type="ARBA" id="ARBA00008766"/>
    </source>
</evidence>
<dbReference type="SUPFAM" id="SSF55920">
    <property type="entry name" value="Creatinase/aminopeptidase"/>
    <property type="match status" value="1"/>
</dbReference>
<dbReference type="InterPro" id="IPR000587">
    <property type="entry name" value="Creatinase_N"/>
</dbReference>
<dbReference type="FunFam" id="3.90.230.10:FF:000009">
    <property type="entry name" value="xaa-Pro aminopeptidase 2"/>
    <property type="match status" value="1"/>
</dbReference>
<feature type="domain" description="Creatinase N-terminal" evidence="6">
    <location>
        <begin position="59"/>
        <end position="195"/>
    </location>
</feature>
<keyword evidence="3" id="KW-0378">Hydrolase</keyword>
<dbReference type="InterPro" id="IPR050422">
    <property type="entry name" value="X-Pro_aminopeptidase_P"/>
</dbReference>
<dbReference type="InterPro" id="IPR029149">
    <property type="entry name" value="Creatin/AminoP/Spt16_N"/>
</dbReference>
<keyword evidence="9" id="KW-1185">Reference proteome</keyword>
<dbReference type="InterPro" id="IPR032416">
    <property type="entry name" value="Peptidase_M24_C"/>
</dbReference>
<sequence>MNFSSSLLHILLIAACMCLLIVDVSIAGSIHGINRLKCENRNALQKFADGKEVTELERRLQALRNEMRVRSSLIDAYIVTSFDEHMNHQEEDVEGRIQYISGFTGPVADVVITLKSAALWTEQKYLELADHELDCEWKIFVIGEEPSIAMWLAKQIPMDSYVGADAKTIPRIMWHEWERELGKEFLRLSKVKNLIDIIGGASRVSPRDYSIKTHNSTFSGASWQNKVDTLRDHLRMHRCDAIVVTSLTEIAYLLNLRGSDFRYIPVFKAYLIVSHREAILYTNRSKVSIEAQLMLNFDFKDNSCFKEKCVMIKNYNDIWKDLRVFSPNWKRVLMPTMSVFDMGVSEAIYSSVNREIVERTSPIVFMRAQKNEIEREGMRRASVRDAVALCDTLSYLEERYIHGDQWTELLLAQQIDRPRYEQQYNRGLAFKTITAFGRNAAKSYYYPTNHSDAEITNNNLLLIDSGGQYLDGTTSVARTIHLGQPTNEQKRAYTNVLMGIIRLSMLAFPENLKPAEIDALIREPLWSAKQDYPYLSGSGIGSYLSVEESPIYISYTTNHKNSLKDGYFFTVAPGYYKNNDFGIHLKNVFEVVNSDRKGFLEIRIVTLVPFETKLIDRTMLSLQEKKWLNNYNARIREIVCDELKRQFKMPAFYWLMNQTEHIREYLTEEEYRQSNSQRLKQTNLYYLLITLTLIISLKSFLY</sequence>
<dbReference type="OrthoDB" id="9995434at2759"/>
<dbReference type="GO" id="GO:0046872">
    <property type="term" value="F:metal ion binding"/>
    <property type="evidence" value="ECO:0007669"/>
    <property type="project" value="UniProtKB-KW"/>
</dbReference>
<dbReference type="SUPFAM" id="SSF53092">
    <property type="entry name" value="Creatinase/prolidase N-terminal domain"/>
    <property type="match status" value="2"/>
</dbReference>
<evidence type="ECO:0000259" key="5">
    <source>
        <dbReference type="Pfam" id="PF00557"/>
    </source>
</evidence>
<feature type="domain" description="Peptidase M24 C-terminal" evidence="7">
    <location>
        <begin position="599"/>
        <end position="662"/>
    </location>
</feature>
<feature type="signal peptide" evidence="4">
    <location>
        <begin position="1"/>
        <end position="27"/>
    </location>
</feature>
<evidence type="ECO:0000256" key="3">
    <source>
        <dbReference type="ARBA" id="ARBA00022801"/>
    </source>
</evidence>
<evidence type="ECO:0000256" key="4">
    <source>
        <dbReference type="SAM" id="SignalP"/>
    </source>
</evidence>
<dbReference type="PANTHER" id="PTHR43763">
    <property type="entry name" value="XAA-PRO AMINOPEPTIDASE 1"/>
    <property type="match status" value="1"/>
</dbReference>
<dbReference type="EMBL" id="JADBJN010000003">
    <property type="protein sequence ID" value="KAG5671245.1"/>
    <property type="molecule type" value="Genomic_DNA"/>
</dbReference>
<evidence type="ECO:0000313" key="8">
    <source>
        <dbReference type="EMBL" id="KAG5671245.1"/>
    </source>
</evidence>
<dbReference type="GO" id="GO:0005737">
    <property type="term" value="C:cytoplasm"/>
    <property type="evidence" value="ECO:0007669"/>
    <property type="project" value="UniProtKB-ARBA"/>
</dbReference>
<dbReference type="Pfam" id="PF01321">
    <property type="entry name" value="Creatinase_N"/>
    <property type="match status" value="1"/>
</dbReference>
<dbReference type="Gene3D" id="3.90.230.10">
    <property type="entry name" value="Creatinase/methionine aminopeptidase superfamily"/>
    <property type="match status" value="1"/>
</dbReference>
<dbReference type="AlphaFoldDB" id="A0A9J6BNH2"/>
<comment type="similarity">
    <text evidence="1">Belongs to the peptidase M24B family.</text>
</comment>
<accession>A0A9J6BNH2</accession>
<feature type="chain" id="PRO_5039942656" evidence="4">
    <location>
        <begin position="28"/>
        <end position="702"/>
    </location>
</feature>
<evidence type="ECO:0000313" key="9">
    <source>
        <dbReference type="Proteomes" id="UP001107558"/>
    </source>
</evidence>
<feature type="domain" description="Peptidase M24" evidence="5">
    <location>
        <begin position="376"/>
        <end position="591"/>
    </location>
</feature>
<dbReference type="Pfam" id="PF16189">
    <property type="entry name" value="Creatinase_N_2"/>
    <property type="match status" value="1"/>
</dbReference>
<dbReference type="Pfam" id="PF00557">
    <property type="entry name" value="Peptidase_M24"/>
    <property type="match status" value="1"/>
</dbReference>
<gene>
    <name evidence="8" type="ORF">PVAND_001454</name>
</gene>
<reference evidence="8" key="1">
    <citation type="submission" date="2021-03" db="EMBL/GenBank/DDBJ databases">
        <title>Chromosome level genome of the anhydrobiotic midge Polypedilum vanderplanki.</title>
        <authorList>
            <person name="Yoshida Y."/>
            <person name="Kikawada T."/>
            <person name="Gusev O."/>
        </authorList>
    </citation>
    <scope>NUCLEOTIDE SEQUENCE</scope>
    <source>
        <strain evidence="8">NIAS01</strain>
        <tissue evidence="8">Whole body or cell culture</tissue>
    </source>
</reference>
<evidence type="ECO:0000256" key="2">
    <source>
        <dbReference type="ARBA" id="ARBA00022723"/>
    </source>
</evidence>
<name>A0A9J6BNH2_POLVA</name>
<evidence type="ECO:0000259" key="7">
    <source>
        <dbReference type="Pfam" id="PF16188"/>
    </source>
</evidence>
<evidence type="ECO:0000259" key="6">
    <source>
        <dbReference type="Pfam" id="PF01321"/>
    </source>
</evidence>
<dbReference type="PANTHER" id="PTHR43763:SF6">
    <property type="entry name" value="XAA-PRO AMINOPEPTIDASE 1"/>
    <property type="match status" value="1"/>
</dbReference>
<dbReference type="InterPro" id="IPR000994">
    <property type="entry name" value="Pept_M24"/>
</dbReference>
<keyword evidence="4" id="KW-0732">Signal</keyword>
<dbReference type="GO" id="GO:0004177">
    <property type="term" value="F:aminopeptidase activity"/>
    <property type="evidence" value="ECO:0007669"/>
    <property type="project" value="UniProtKB-ARBA"/>
</dbReference>
<protein>
    <submittedName>
        <fullName evidence="8">Uncharacterized protein</fullName>
    </submittedName>
</protein>
<dbReference type="Pfam" id="PF16188">
    <property type="entry name" value="Peptidase_M24_C"/>
    <property type="match status" value="1"/>
</dbReference>
<comment type="caution">
    <text evidence="8">The sequence shown here is derived from an EMBL/GenBank/DDBJ whole genome shotgun (WGS) entry which is preliminary data.</text>
</comment>